<evidence type="ECO:0000256" key="4">
    <source>
        <dbReference type="ARBA" id="ARBA00005735"/>
    </source>
</evidence>
<keyword evidence="6 16" id="KW-0808">Transferase</keyword>
<reference evidence="19" key="1">
    <citation type="submission" date="2020-05" db="UniProtKB">
        <authorList>
            <consortium name="EnsemblMetazoa"/>
        </authorList>
    </citation>
    <scope>IDENTIFICATION</scope>
    <source>
        <strain evidence="19">TTRI</strain>
    </source>
</reference>
<evidence type="ECO:0000256" key="15">
    <source>
        <dbReference type="ARBA" id="ARBA00051458"/>
    </source>
</evidence>
<comment type="catalytic activity">
    <reaction evidence="15">
        <text>3-O-(beta-D-xylosyl)-L-seryl-[protein] + UDP-alpha-D-galactose = 3-O-(beta-D-galactosyl-(1-&gt;4)-beta-D-xylosyl)-L-seryl-[protein] + UDP + H(+)</text>
        <dbReference type="Rhea" id="RHEA:15297"/>
        <dbReference type="Rhea" id="RHEA-COMP:12567"/>
        <dbReference type="Rhea" id="RHEA-COMP:12570"/>
        <dbReference type="ChEBI" id="CHEBI:15378"/>
        <dbReference type="ChEBI" id="CHEBI:58223"/>
        <dbReference type="ChEBI" id="CHEBI:66914"/>
        <dbReference type="ChEBI" id="CHEBI:132085"/>
        <dbReference type="ChEBI" id="CHEBI:132088"/>
        <dbReference type="EC" id="2.4.1.133"/>
    </reaction>
</comment>
<evidence type="ECO:0000256" key="12">
    <source>
        <dbReference type="ARBA" id="ARBA00023136"/>
    </source>
</evidence>
<keyword evidence="13 16" id="KW-0325">Glycoprotein</keyword>
<dbReference type="PANTHER" id="PTHR19300:SF30">
    <property type="entry name" value="BETA-1,4-GALACTOSYLTRANSFERASE 7"/>
    <property type="match status" value="1"/>
</dbReference>
<comment type="subcellular location">
    <subcellularLocation>
        <location evidence="2">Golgi apparatus membrane</location>
        <topology evidence="2">Single-pass type II membrane protein</topology>
    </subcellularLocation>
    <subcellularLocation>
        <location evidence="16">Membrane</location>
        <topology evidence="16">Single-pass type II membrane protein</topology>
    </subcellularLocation>
</comment>
<evidence type="ECO:0000256" key="16">
    <source>
        <dbReference type="RuleBase" id="RU368121"/>
    </source>
</evidence>
<dbReference type="GO" id="GO:0046872">
    <property type="term" value="F:metal ion binding"/>
    <property type="evidence" value="ECO:0007669"/>
    <property type="project" value="UniProtKB-UniRule"/>
</dbReference>
<dbReference type="SUPFAM" id="SSF53448">
    <property type="entry name" value="Nucleotide-diphospho-sugar transferases"/>
    <property type="match status" value="1"/>
</dbReference>
<evidence type="ECO:0000256" key="5">
    <source>
        <dbReference type="ARBA" id="ARBA00022676"/>
    </source>
</evidence>
<dbReference type="FunFam" id="3.90.550.10:FF:000062">
    <property type="entry name" value="beta-1,4-galactosyltransferase 7 isoform X1"/>
    <property type="match status" value="1"/>
</dbReference>
<evidence type="ECO:0000256" key="10">
    <source>
        <dbReference type="ARBA" id="ARBA00022989"/>
    </source>
</evidence>
<comment type="function">
    <text evidence="16">Catalyzes the transfer of galactose onto proteins or lipids.</text>
</comment>
<comment type="pathway">
    <text evidence="3 16">Protein modification; protein glycosylation.</text>
</comment>
<keyword evidence="10 16" id="KW-1133">Transmembrane helix</keyword>
<evidence type="ECO:0000256" key="7">
    <source>
        <dbReference type="ARBA" id="ARBA00022692"/>
    </source>
</evidence>
<organism evidence="19 20">
    <name type="scientific">Glossina austeni</name>
    <name type="common">Savannah tsetse fly</name>
    <dbReference type="NCBI Taxonomy" id="7395"/>
    <lineage>
        <taxon>Eukaryota</taxon>
        <taxon>Metazoa</taxon>
        <taxon>Ecdysozoa</taxon>
        <taxon>Arthropoda</taxon>
        <taxon>Hexapoda</taxon>
        <taxon>Insecta</taxon>
        <taxon>Pterygota</taxon>
        <taxon>Neoptera</taxon>
        <taxon>Endopterygota</taxon>
        <taxon>Diptera</taxon>
        <taxon>Brachycera</taxon>
        <taxon>Muscomorpha</taxon>
        <taxon>Hippoboscoidea</taxon>
        <taxon>Glossinidae</taxon>
        <taxon>Glossina</taxon>
    </lineage>
</organism>
<evidence type="ECO:0000259" key="17">
    <source>
        <dbReference type="Pfam" id="PF02709"/>
    </source>
</evidence>
<feature type="domain" description="Galactosyltransferase C-terminal" evidence="17">
    <location>
        <begin position="157"/>
        <end position="231"/>
    </location>
</feature>
<evidence type="ECO:0000259" key="18">
    <source>
        <dbReference type="Pfam" id="PF13733"/>
    </source>
</evidence>
<dbReference type="AlphaFoldDB" id="A0A1A9UN89"/>
<dbReference type="VEuPathDB" id="VectorBase:GAUT010133"/>
<feature type="transmembrane region" description="Helical" evidence="16">
    <location>
        <begin position="12"/>
        <end position="32"/>
    </location>
</feature>
<dbReference type="GO" id="GO:0030166">
    <property type="term" value="P:proteoglycan biosynthetic process"/>
    <property type="evidence" value="ECO:0007669"/>
    <property type="project" value="TreeGrafter"/>
</dbReference>
<keyword evidence="20" id="KW-1185">Reference proteome</keyword>
<evidence type="ECO:0000313" key="20">
    <source>
        <dbReference type="Proteomes" id="UP000078200"/>
    </source>
</evidence>
<dbReference type="STRING" id="7395.A0A1A9UN89"/>
<proteinExistence type="inferred from homology"/>
<dbReference type="Proteomes" id="UP000078200">
    <property type="component" value="Unassembled WGS sequence"/>
</dbReference>
<dbReference type="Pfam" id="PF02709">
    <property type="entry name" value="Glyco_transf_7C"/>
    <property type="match status" value="1"/>
</dbReference>
<feature type="domain" description="Galactosyltransferase N-terminal" evidence="18">
    <location>
        <begin position="62"/>
        <end position="150"/>
    </location>
</feature>
<dbReference type="InterPro" id="IPR027995">
    <property type="entry name" value="Galactosyl_T_N"/>
</dbReference>
<accession>A0A1A9UN89</accession>
<dbReference type="GO" id="GO:0000139">
    <property type="term" value="C:Golgi membrane"/>
    <property type="evidence" value="ECO:0007669"/>
    <property type="project" value="UniProtKB-SubCell"/>
</dbReference>
<evidence type="ECO:0000313" key="19">
    <source>
        <dbReference type="EnsemblMetazoa" id="GAUT010133-PA"/>
    </source>
</evidence>
<evidence type="ECO:0000256" key="6">
    <source>
        <dbReference type="ARBA" id="ARBA00022679"/>
    </source>
</evidence>
<keyword evidence="5 16" id="KW-0328">Glycosyltransferase</keyword>
<evidence type="ECO:0000256" key="11">
    <source>
        <dbReference type="ARBA" id="ARBA00023034"/>
    </source>
</evidence>
<dbReference type="UniPathway" id="UPA00378"/>
<keyword evidence="12 16" id="KW-0472">Membrane</keyword>
<evidence type="ECO:0000256" key="8">
    <source>
        <dbReference type="ARBA" id="ARBA00022723"/>
    </source>
</evidence>
<dbReference type="Pfam" id="PF13733">
    <property type="entry name" value="Glyco_transf_7N"/>
    <property type="match status" value="1"/>
</dbReference>
<dbReference type="CDD" id="cd00899">
    <property type="entry name" value="b4GalT"/>
    <property type="match status" value="1"/>
</dbReference>
<dbReference type="InterPro" id="IPR027791">
    <property type="entry name" value="Galactosyl_T_C"/>
</dbReference>
<name>A0A1A9UN89_GLOAU</name>
<protein>
    <recommendedName>
        <fullName evidence="16">Beta-1,4-N-acetylgalactosaminyltransferase</fullName>
        <ecNumber evidence="16">2.4.1.-</ecNumber>
    </recommendedName>
    <alternativeName>
        <fullName evidence="16">Beta-4-GalNAcT</fullName>
    </alternativeName>
</protein>
<sequence>MAKTGIATINWLFICGLAFCLGGAVVLSLLPMGPMGTDCICPLSGAKPIVGDNLKETPANQHLQAAHNMAVLVPFRDRFEELLQFVPHLTKFLARQGVAHHIFVLNQIDRYRFNRASLINVGFRFTSAVYDYIAMHDVDLLPLNDELRYEYPSDAGPLHIAAPELHPKYHYENFVGGILLVRTDHFEAMNGMSNRYWGWGLEDDEFYVRIRDQGLRVTRPKNITTSKNDTFSHIHNRYHRKRDTQKCFNQKEVTRKRDRKTGLKTLKYRIPSVHAMSIDGINITILNIILECDINETPWCDCSGHQASAASNN</sequence>
<dbReference type="InterPro" id="IPR003859">
    <property type="entry name" value="Galactosyl_T"/>
</dbReference>
<dbReference type="EC" id="2.4.1.-" evidence="16"/>
<dbReference type="PANTHER" id="PTHR19300">
    <property type="entry name" value="BETA-1,4-GALACTOSYLTRANSFERASE"/>
    <property type="match status" value="1"/>
</dbReference>
<dbReference type="PRINTS" id="PR02050">
    <property type="entry name" value="B14GALTRFASE"/>
</dbReference>
<dbReference type="EnsemblMetazoa" id="GAUT010133-RA">
    <property type="protein sequence ID" value="GAUT010133-PA"/>
    <property type="gene ID" value="GAUT010133"/>
</dbReference>
<comment type="similarity">
    <text evidence="4 16">Belongs to the glycosyltransferase 7 family.</text>
</comment>
<evidence type="ECO:0000256" key="13">
    <source>
        <dbReference type="ARBA" id="ARBA00023180"/>
    </source>
</evidence>
<dbReference type="Gene3D" id="3.90.550.10">
    <property type="entry name" value="Spore Coat Polysaccharide Biosynthesis Protein SpsA, Chain A"/>
    <property type="match status" value="1"/>
</dbReference>
<evidence type="ECO:0000256" key="14">
    <source>
        <dbReference type="ARBA" id="ARBA00023211"/>
    </source>
</evidence>
<keyword evidence="7 16" id="KW-0812">Transmembrane</keyword>
<evidence type="ECO:0000256" key="2">
    <source>
        <dbReference type="ARBA" id="ARBA00004323"/>
    </source>
</evidence>
<evidence type="ECO:0000256" key="1">
    <source>
        <dbReference type="ARBA" id="ARBA00001936"/>
    </source>
</evidence>
<keyword evidence="9 16" id="KW-0735">Signal-anchor</keyword>
<dbReference type="GO" id="GO:0046525">
    <property type="term" value="F:xylosylprotein 4-beta-galactosyltransferase activity"/>
    <property type="evidence" value="ECO:0007669"/>
    <property type="project" value="UniProtKB-EC"/>
</dbReference>
<dbReference type="GO" id="GO:0005975">
    <property type="term" value="P:carbohydrate metabolic process"/>
    <property type="evidence" value="ECO:0007669"/>
    <property type="project" value="InterPro"/>
</dbReference>
<comment type="cofactor">
    <cofactor evidence="1 16">
        <name>Mn(2+)</name>
        <dbReference type="ChEBI" id="CHEBI:29035"/>
    </cofactor>
</comment>
<keyword evidence="14 16" id="KW-0464">Manganese</keyword>
<keyword evidence="8 16" id="KW-0479">Metal-binding</keyword>
<evidence type="ECO:0000256" key="3">
    <source>
        <dbReference type="ARBA" id="ARBA00004922"/>
    </source>
</evidence>
<keyword evidence="11" id="KW-0333">Golgi apparatus</keyword>
<evidence type="ECO:0000256" key="9">
    <source>
        <dbReference type="ARBA" id="ARBA00022968"/>
    </source>
</evidence>
<dbReference type="InterPro" id="IPR029044">
    <property type="entry name" value="Nucleotide-diphossugar_trans"/>
</dbReference>